<keyword evidence="1" id="KW-0812">Transmembrane</keyword>
<gene>
    <name evidence="2" type="ORF">PanWU01x14_243370</name>
</gene>
<protein>
    <submittedName>
        <fullName evidence="2">NB-ARC domain containing protein</fullName>
    </submittedName>
</protein>
<dbReference type="GO" id="GO:0043531">
    <property type="term" value="F:ADP binding"/>
    <property type="evidence" value="ECO:0007669"/>
    <property type="project" value="InterPro"/>
</dbReference>
<name>A0A2P5BFN0_PARAD</name>
<dbReference type="InterPro" id="IPR044974">
    <property type="entry name" value="Disease_R_plants"/>
</dbReference>
<dbReference type="SUPFAM" id="SSF52540">
    <property type="entry name" value="P-loop containing nucleoside triphosphate hydrolases"/>
    <property type="match status" value="1"/>
</dbReference>
<dbReference type="PANTHER" id="PTHR23155">
    <property type="entry name" value="DISEASE RESISTANCE PROTEIN RP"/>
    <property type="match status" value="1"/>
</dbReference>
<evidence type="ECO:0000313" key="3">
    <source>
        <dbReference type="Proteomes" id="UP000237105"/>
    </source>
</evidence>
<dbReference type="GO" id="GO:0098542">
    <property type="term" value="P:defense response to other organism"/>
    <property type="evidence" value="ECO:0007669"/>
    <property type="project" value="TreeGrafter"/>
</dbReference>
<evidence type="ECO:0000313" key="2">
    <source>
        <dbReference type="EMBL" id="PON47578.1"/>
    </source>
</evidence>
<dbReference type="Gene3D" id="1.10.8.430">
    <property type="entry name" value="Helical domain of apoptotic protease-activating factors"/>
    <property type="match status" value="1"/>
</dbReference>
<evidence type="ECO:0000256" key="1">
    <source>
        <dbReference type="SAM" id="Phobius"/>
    </source>
</evidence>
<dbReference type="STRING" id="3476.A0A2P5BFN0"/>
<keyword evidence="1" id="KW-0472">Membrane</keyword>
<dbReference type="EMBL" id="JXTB01000292">
    <property type="protein sequence ID" value="PON47578.1"/>
    <property type="molecule type" value="Genomic_DNA"/>
</dbReference>
<comment type="caution">
    <text evidence="2">The sequence shown here is derived from an EMBL/GenBank/DDBJ whole genome shotgun (WGS) entry which is preliminary data.</text>
</comment>
<reference evidence="3" key="1">
    <citation type="submission" date="2016-06" db="EMBL/GenBank/DDBJ databases">
        <title>Parallel loss of symbiosis genes in relatives of nitrogen-fixing non-legume Parasponia.</title>
        <authorList>
            <person name="Van Velzen R."/>
            <person name="Holmer R."/>
            <person name="Bu F."/>
            <person name="Rutten L."/>
            <person name="Van Zeijl A."/>
            <person name="Liu W."/>
            <person name="Santuari L."/>
            <person name="Cao Q."/>
            <person name="Sharma T."/>
            <person name="Shen D."/>
            <person name="Roswanjaya Y."/>
            <person name="Wardhani T."/>
            <person name="Kalhor M.S."/>
            <person name="Jansen J."/>
            <person name="Van den Hoogen J."/>
            <person name="Gungor B."/>
            <person name="Hartog M."/>
            <person name="Hontelez J."/>
            <person name="Verver J."/>
            <person name="Yang W.-C."/>
            <person name="Schijlen E."/>
            <person name="Repin R."/>
            <person name="Schilthuizen M."/>
            <person name="Schranz E."/>
            <person name="Heidstra R."/>
            <person name="Miyata K."/>
            <person name="Fedorova E."/>
            <person name="Kohlen W."/>
            <person name="Bisseling T."/>
            <person name="Smit S."/>
            <person name="Geurts R."/>
        </authorList>
    </citation>
    <scope>NUCLEOTIDE SEQUENCE [LARGE SCALE GENOMIC DNA]</scope>
    <source>
        <strain evidence="3">cv. WU1-14</strain>
    </source>
</reference>
<feature type="transmembrane region" description="Helical" evidence="1">
    <location>
        <begin position="118"/>
        <end position="140"/>
    </location>
</feature>
<accession>A0A2P5BFN0</accession>
<proteinExistence type="predicted"/>
<organism evidence="2 3">
    <name type="scientific">Parasponia andersonii</name>
    <name type="common">Sponia andersonii</name>
    <dbReference type="NCBI Taxonomy" id="3476"/>
    <lineage>
        <taxon>Eukaryota</taxon>
        <taxon>Viridiplantae</taxon>
        <taxon>Streptophyta</taxon>
        <taxon>Embryophyta</taxon>
        <taxon>Tracheophyta</taxon>
        <taxon>Spermatophyta</taxon>
        <taxon>Magnoliopsida</taxon>
        <taxon>eudicotyledons</taxon>
        <taxon>Gunneridae</taxon>
        <taxon>Pentapetalae</taxon>
        <taxon>rosids</taxon>
        <taxon>fabids</taxon>
        <taxon>Rosales</taxon>
        <taxon>Cannabaceae</taxon>
        <taxon>Parasponia</taxon>
    </lineage>
</organism>
<dbReference type="InterPro" id="IPR042197">
    <property type="entry name" value="Apaf_helical"/>
</dbReference>
<dbReference type="OrthoDB" id="1935686at2759"/>
<keyword evidence="3" id="KW-1185">Reference proteome</keyword>
<sequence length="155" mass="18141">MLQLQATCNLVKKLPPLSREMAWELFCKKAFRFEIDRHCSQKLEQLSNEILRKCEGLPLVIVTIAGLLSTKEKLVFEWQKVLQCLNFGFANNPCLSNISNILSLSYYGLPYHLRSCPLYFSMFPTNYVIPTTYGLLRVLLKKREIRHWKKLLKNT</sequence>
<keyword evidence="1" id="KW-1133">Transmembrane helix</keyword>
<dbReference type="PANTHER" id="PTHR23155:SF1205">
    <property type="entry name" value="DISEASE RESISTANCE PROTEIN RPM1"/>
    <property type="match status" value="1"/>
</dbReference>
<dbReference type="AlphaFoldDB" id="A0A2P5BFN0"/>
<dbReference type="Proteomes" id="UP000237105">
    <property type="component" value="Unassembled WGS sequence"/>
</dbReference>
<dbReference type="InterPro" id="IPR027417">
    <property type="entry name" value="P-loop_NTPase"/>
</dbReference>